<keyword evidence="1" id="KW-0812">Transmembrane</keyword>
<dbReference type="InterPro" id="IPR007352">
    <property type="entry name" value="DUF420"/>
</dbReference>
<dbReference type="AlphaFoldDB" id="W7BN17"/>
<comment type="caution">
    <text evidence="2">The sequence shown here is derived from an EMBL/GenBank/DDBJ whole genome shotgun (WGS) entry which is preliminary data.</text>
</comment>
<evidence type="ECO:0000313" key="3">
    <source>
        <dbReference type="Proteomes" id="UP000019246"/>
    </source>
</evidence>
<sequence length="110" mass="13059">MEQNQEKFSKSTSEKNYFWPIMIFSAVAVVIILLLFFSPIGYQGKVHFDLTILPRMNAIFNSFTFVFFINCTLGDRCKEKCETSPWLHFGRFHFYPFLSRHLFELSLPLF</sequence>
<organism evidence="2 3">
    <name type="scientific">Listeria aquatica FSL S10-1188</name>
    <dbReference type="NCBI Taxonomy" id="1265818"/>
    <lineage>
        <taxon>Bacteria</taxon>
        <taxon>Bacillati</taxon>
        <taxon>Bacillota</taxon>
        <taxon>Bacilli</taxon>
        <taxon>Bacillales</taxon>
        <taxon>Listeriaceae</taxon>
        <taxon>Listeria</taxon>
    </lineage>
</organism>
<protein>
    <submittedName>
        <fullName evidence="2">Uncharacterized protein</fullName>
    </submittedName>
</protein>
<dbReference type="Proteomes" id="UP000019246">
    <property type="component" value="Unassembled WGS sequence"/>
</dbReference>
<dbReference type="PATRIC" id="fig|1265818.5.peg.319"/>
<dbReference type="EMBL" id="AOCG01000002">
    <property type="protein sequence ID" value="EUJ21403.1"/>
    <property type="molecule type" value="Genomic_DNA"/>
</dbReference>
<gene>
    <name evidence="2" type="ORF">MAQA_01582</name>
</gene>
<accession>W7BN17</accession>
<name>W7BN17_9LIST</name>
<dbReference type="STRING" id="1265818.MAQA_01582"/>
<keyword evidence="3" id="KW-1185">Reference proteome</keyword>
<evidence type="ECO:0000313" key="2">
    <source>
        <dbReference type="EMBL" id="EUJ21403.1"/>
    </source>
</evidence>
<feature type="transmembrane region" description="Helical" evidence="1">
    <location>
        <begin position="17"/>
        <end position="37"/>
    </location>
</feature>
<proteinExistence type="predicted"/>
<dbReference type="PANTHER" id="PTHR37692">
    <property type="entry name" value="HYPOTHETICAL MEMBRANE SPANNING PROTEIN"/>
    <property type="match status" value="1"/>
</dbReference>
<reference evidence="2 3" key="1">
    <citation type="journal article" date="2014" name="Int. J. Syst. Evol. Microbiol.">
        <title>Listeria floridensis sp. nov., Listeria aquatica sp. nov., Listeria cornellensis sp. nov., Listeria riparia sp. nov. and Listeria grandensis sp. nov., from agricultural and natural environments.</title>
        <authorList>
            <person name="den Bakker H.C."/>
            <person name="Warchocki S."/>
            <person name="Wright E.M."/>
            <person name="Allred A.F."/>
            <person name="Ahlstrom C."/>
            <person name="Manuel C.S."/>
            <person name="Stasiewicz M.J."/>
            <person name="Burrell A."/>
            <person name="Roof S."/>
            <person name="Strawn L."/>
            <person name="Fortes E.D."/>
            <person name="Nightingale K.K."/>
            <person name="Kephart D."/>
            <person name="Wiedmann M."/>
        </authorList>
    </citation>
    <scope>NUCLEOTIDE SEQUENCE [LARGE SCALE GENOMIC DNA]</scope>
    <source>
        <strain evidence="2 3">FSL S10-1188</strain>
    </source>
</reference>
<evidence type="ECO:0000256" key="1">
    <source>
        <dbReference type="SAM" id="Phobius"/>
    </source>
</evidence>
<keyword evidence="1" id="KW-0472">Membrane</keyword>
<dbReference type="PANTHER" id="PTHR37692:SF1">
    <property type="entry name" value="DUF420 DOMAIN-CONTAINING PROTEIN"/>
    <property type="match status" value="1"/>
</dbReference>
<keyword evidence="1" id="KW-1133">Transmembrane helix</keyword>